<dbReference type="Pfam" id="PF03006">
    <property type="entry name" value="HlyIII"/>
    <property type="match status" value="1"/>
</dbReference>
<feature type="transmembrane region" description="Helical" evidence="7">
    <location>
        <begin position="41"/>
        <end position="61"/>
    </location>
</feature>
<feature type="binding site" evidence="6">
    <location>
        <position position="187"/>
    </location>
    <ligand>
        <name>Zn(2+)</name>
        <dbReference type="ChEBI" id="CHEBI:29105"/>
    </ligand>
</feature>
<keyword evidence="6" id="KW-0479">Metal-binding</keyword>
<dbReference type="AlphaFoldDB" id="A0AAP2DAB8"/>
<evidence type="ECO:0000256" key="3">
    <source>
        <dbReference type="ARBA" id="ARBA00022692"/>
    </source>
</evidence>
<evidence type="ECO:0000256" key="5">
    <source>
        <dbReference type="ARBA" id="ARBA00023136"/>
    </source>
</evidence>
<evidence type="ECO:0000256" key="4">
    <source>
        <dbReference type="ARBA" id="ARBA00022989"/>
    </source>
</evidence>
<comment type="subcellular location">
    <subcellularLocation>
        <location evidence="1">Endomembrane system</location>
        <topology evidence="1">Multi-pass membrane protein</topology>
    </subcellularLocation>
</comment>
<gene>
    <name evidence="8" type="ORF">KK078_11975</name>
</gene>
<dbReference type="GO" id="GO:0016020">
    <property type="term" value="C:membrane"/>
    <property type="evidence" value="ECO:0007669"/>
    <property type="project" value="InterPro"/>
</dbReference>
<feature type="binding site" evidence="6">
    <location>
        <position position="65"/>
    </location>
    <ligand>
        <name>Zn(2+)</name>
        <dbReference type="ChEBI" id="CHEBI:29105"/>
    </ligand>
</feature>
<feature type="transmembrane region" description="Helical" evidence="7">
    <location>
        <begin position="12"/>
        <end position="35"/>
    </location>
</feature>
<keyword evidence="5 7" id="KW-0472">Membrane</keyword>
<evidence type="ECO:0000256" key="2">
    <source>
        <dbReference type="ARBA" id="ARBA00008488"/>
    </source>
</evidence>
<dbReference type="GO" id="GO:0012505">
    <property type="term" value="C:endomembrane system"/>
    <property type="evidence" value="ECO:0007669"/>
    <property type="project" value="UniProtKB-SubCell"/>
</dbReference>
<comment type="similarity">
    <text evidence="2">Belongs to the UPF0073 (Hly-III) family.</text>
</comment>
<organism evidence="8 9">
    <name type="scientific">Dawidia soli</name>
    <dbReference type="NCBI Taxonomy" id="2782352"/>
    <lineage>
        <taxon>Bacteria</taxon>
        <taxon>Pseudomonadati</taxon>
        <taxon>Bacteroidota</taxon>
        <taxon>Cytophagia</taxon>
        <taxon>Cytophagales</taxon>
        <taxon>Chryseotaleaceae</taxon>
        <taxon>Dawidia</taxon>
    </lineage>
</organism>
<keyword evidence="9" id="KW-1185">Reference proteome</keyword>
<accession>A0AAP2DAB8</accession>
<dbReference type="EMBL" id="JAHESC010000015">
    <property type="protein sequence ID" value="MBT1687280.1"/>
    <property type="molecule type" value="Genomic_DNA"/>
</dbReference>
<feature type="transmembrane region" description="Helical" evidence="7">
    <location>
        <begin position="132"/>
        <end position="149"/>
    </location>
</feature>
<feature type="binding site" evidence="6">
    <location>
        <position position="191"/>
    </location>
    <ligand>
        <name>Zn(2+)</name>
        <dbReference type="ChEBI" id="CHEBI:29105"/>
    </ligand>
</feature>
<comment type="caution">
    <text evidence="8">The sequence shown here is derived from an EMBL/GenBank/DDBJ whole genome shotgun (WGS) entry which is preliminary data.</text>
</comment>
<dbReference type="PANTHER" id="PTHR20855:SF129">
    <property type="entry name" value="HEMOLYSIN-3 HOMOLOG"/>
    <property type="match status" value="1"/>
</dbReference>
<dbReference type="GO" id="GO:0046872">
    <property type="term" value="F:metal ion binding"/>
    <property type="evidence" value="ECO:0007669"/>
    <property type="project" value="UniProtKB-KW"/>
</dbReference>
<evidence type="ECO:0000313" key="8">
    <source>
        <dbReference type="EMBL" id="MBT1687280.1"/>
    </source>
</evidence>
<evidence type="ECO:0000313" key="9">
    <source>
        <dbReference type="Proteomes" id="UP001319180"/>
    </source>
</evidence>
<protein>
    <submittedName>
        <fullName evidence="8">Hemolysin III family protein</fullName>
    </submittedName>
</protein>
<sequence length="210" mass="23142">MKGIQTKAEEVANAITHGLGAVLAAVALVFLIIVAAVKGTAWHVVSFSIFGATMLILYLASTLYHSLTHDRAKFLFRKFDHMSIYLLIAGTYTPFCLTALQGWVGWTILGVIWGCAILGIVLKAFYTGKKEMLSTILYVVMGWMGMLAVKPLYDALPMKSFIFLLLGGVFYTAGTVFFVRDNVRYFHGIWHMFVLAGSAAHFFSIVALLA</sequence>
<reference evidence="8 9" key="1">
    <citation type="submission" date="2021-05" db="EMBL/GenBank/DDBJ databases">
        <title>A Polyphasic approach of four new species of the genus Ohtaekwangia: Ohtaekwangia histidinii sp. nov., Ohtaekwangia cretensis sp. nov., Ohtaekwangia indiensis sp. nov., Ohtaekwangia reichenbachii sp. nov. from diverse environment.</title>
        <authorList>
            <person name="Octaviana S."/>
        </authorList>
    </citation>
    <scope>NUCLEOTIDE SEQUENCE [LARGE SCALE GENOMIC DNA]</scope>
    <source>
        <strain evidence="8 9">PWU37</strain>
    </source>
</reference>
<name>A0AAP2DAB8_9BACT</name>
<dbReference type="Proteomes" id="UP001319180">
    <property type="component" value="Unassembled WGS sequence"/>
</dbReference>
<dbReference type="PANTHER" id="PTHR20855">
    <property type="entry name" value="ADIPOR/PROGESTIN RECEPTOR-RELATED"/>
    <property type="match status" value="1"/>
</dbReference>
<feature type="transmembrane region" description="Helical" evidence="7">
    <location>
        <begin position="106"/>
        <end position="125"/>
    </location>
</feature>
<keyword evidence="4 7" id="KW-1133">Transmembrane helix</keyword>
<feature type="transmembrane region" description="Helical" evidence="7">
    <location>
        <begin position="188"/>
        <end position="209"/>
    </location>
</feature>
<feature type="transmembrane region" description="Helical" evidence="7">
    <location>
        <begin position="82"/>
        <end position="100"/>
    </location>
</feature>
<evidence type="ECO:0000256" key="6">
    <source>
        <dbReference type="PIRSR" id="PIRSR604254-1"/>
    </source>
</evidence>
<keyword evidence="6" id="KW-0862">Zinc</keyword>
<dbReference type="InterPro" id="IPR005744">
    <property type="entry name" value="Hy-lIII"/>
</dbReference>
<dbReference type="InterPro" id="IPR004254">
    <property type="entry name" value="AdipoR/HlyIII-related"/>
</dbReference>
<keyword evidence="3 7" id="KW-0812">Transmembrane</keyword>
<evidence type="ECO:0000256" key="7">
    <source>
        <dbReference type="SAM" id="Phobius"/>
    </source>
</evidence>
<dbReference type="RefSeq" id="WP_254090512.1">
    <property type="nucleotide sequence ID" value="NZ_JAHESC010000015.1"/>
</dbReference>
<evidence type="ECO:0000256" key="1">
    <source>
        <dbReference type="ARBA" id="ARBA00004127"/>
    </source>
</evidence>
<proteinExistence type="inferred from homology"/>
<feature type="transmembrane region" description="Helical" evidence="7">
    <location>
        <begin position="161"/>
        <end position="179"/>
    </location>
</feature>
<dbReference type="GO" id="GO:0140911">
    <property type="term" value="F:pore-forming activity"/>
    <property type="evidence" value="ECO:0007669"/>
    <property type="project" value="InterPro"/>
</dbReference>
<dbReference type="NCBIfam" id="TIGR01065">
    <property type="entry name" value="hlyIII"/>
    <property type="match status" value="1"/>
</dbReference>